<dbReference type="PANTHER" id="PTHR34512">
    <property type="entry name" value="CELL SURFACE PROTEIN"/>
    <property type="match status" value="1"/>
</dbReference>
<feature type="domain" description="Pyrrolo-quinoline quinone repeat" evidence="2">
    <location>
        <begin position="126"/>
        <end position="376"/>
    </location>
</feature>
<dbReference type="InterPro" id="IPR006311">
    <property type="entry name" value="TAT_signal"/>
</dbReference>
<accession>A0A7X4YS98</accession>
<sequence length="453" mass="48510">MKLNRRLQMKALTALGTAALIALAALPPGASVAHADKAIVSSSTPLYGTVSAPAAKPLWSLQLMTFKQDGAVMTAALAESGRVFALVKGGQLAAYDGASGKQLWKYGTALRPLLVYNQGTVFGLTKDGAIYALGTDGSRKWTAAIHADKAASIEPIGGMVYVTENLTLYALERATGKLLWKHTETSGEYEGGLTGITEDDGVVLRNYMVQGALSSTQINAYDKMTGKQLWTSFRQSPPLAVKDGLVYSVTDTFMAGDNDPVHKTLHIAVMSLKTGALKGDRVYGWNAQPANPGEYRFGGAYGSAFLDGSDLYVFQDQGVAKYDFAAYSPGGKPMQRWAAPDPRDYGPLYRVHNGRLLYQGFDDRAIEVLKTSTGQILRFPNGIQPVQTDLYGNGLFVAKADGTLDAYDFAAVKPVFSLKTGSRDFESTLKSGAMLYVRSGGTLHAVKLPANLS</sequence>
<name>A0A7X4YS98_9BACL</name>
<feature type="chain" id="PRO_5039329059" evidence="1">
    <location>
        <begin position="25"/>
        <end position="453"/>
    </location>
</feature>
<dbReference type="EMBL" id="JAAAMU010000008">
    <property type="protein sequence ID" value="NBC70649.1"/>
    <property type="molecule type" value="Genomic_DNA"/>
</dbReference>
<dbReference type="SMART" id="SM00564">
    <property type="entry name" value="PQQ"/>
    <property type="match status" value="4"/>
</dbReference>
<dbReference type="InterPro" id="IPR002372">
    <property type="entry name" value="PQQ_rpt_dom"/>
</dbReference>
<reference evidence="3 4" key="1">
    <citation type="submission" date="2020-01" db="EMBL/GenBank/DDBJ databases">
        <title>Paenibacillus soybeanensis sp. nov. isolated from the nodules of soybean (Glycine max(L.) Merr).</title>
        <authorList>
            <person name="Wang H."/>
        </authorList>
    </citation>
    <scope>NUCLEOTIDE SEQUENCE [LARGE SCALE GENOMIC DNA]</scope>
    <source>
        <strain evidence="3 4">DSM 23054</strain>
    </source>
</reference>
<keyword evidence="1" id="KW-0732">Signal</keyword>
<dbReference type="AlphaFoldDB" id="A0A7X4YS98"/>
<dbReference type="PANTHER" id="PTHR34512:SF30">
    <property type="entry name" value="OUTER MEMBRANE PROTEIN ASSEMBLY FACTOR BAMB"/>
    <property type="match status" value="1"/>
</dbReference>
<dbReference type="Gene3D" id="2.130.10.10">
    <property type="entry name" value="YVTN repeat-like/Quinoprotein amine dehydrogenase"/>
    <property type="match status" value="1"/>
</dbReference>
<evidence type="ECO:0000313" key="3">
    <source>
        <dbReference type="EMBL" id="NBC70649.1"/>
    </source>
</evidence>
<dbReference type="InterPro" id="IPR015943">
    <property type="entry name" value="WD40/YVTN_repeat-like_dom_sf"/>
</dbReference>
<dbReference type="InterPro" id="IPR018391">
    <property type="entry name" value="PQQ_b-propeller_rpt"/>
</dbReference>
<dbReference type="InterPro" id="IPR011047">
    <property type="entry name" value="Quinoprotein_ADH-like_sf"/>
</dbReference>
<protein>
    <submittedName>
        <fullName evidence="3">PQQ-binding-like beta-propeller repeat protein</fullName>
    </submittedName>
</protein>
<dbReference type="Pfam" id="PF13360">
    <property type="entry name" value="PQQ_2"/>
    <property type="match status" value="1"/>
</dbReference>
<dbReference type="RefSeq" id="WP_161699821.1">
    <property type="nucleotide sequence ID" value="NZ_JAAAMU010000008.1"/>
</dbReference>
<evidence type="ECO:0000256" key="1">
    <source>
        <dbReference type="SAM" id="SignalP"/>
    </source>
</evidence>
<evidence type="ECO:0000259" key="2">
    <source>
        <dbReference type="Pfam" id="PF13360"/>
    </source>
</evidence>
<dbReference type="SUPFAM" id="SSF50998">
    <property type="entry name" value="Quinoprotein alcohol dehydrogenase-like"/>
    <property type="match status" value="1"/>
</dbReference>
<feature type="signal peptide" evidence="1">
    <location>
        <begin position="1"/>
        <end position="24"/>
    </location>
</feature>
<dbReference type="PROSITE" id="PS51318">
    <property type="entry name" value="TAT"/>
    <property type="match status" value="1"/>
</dbReference>
<proteinExistence type="predicted"/>
<dbReference type="OrthoDB" id="9794322at2"/>
<dbReference type="Proteomes" id="UP000558113">
    <property type="component" value="Unassembled WGS sequence"/>
</dbReference>
<organism evidence="3 4">
    <name type="scientific">Paenibacillus sacheonensis</name>
    <dbReference type="NCBI Taxonomy" id="742054"/>
    <lineage>
        <taxon>Bacteria</taxon>
        <taxon>Bacillati</taxon>
        <taxon>Bacillota</taxon>
        <taxon>Bacilli</taxon>
        <taxon>Bacillales</taxon>
        <taxon>Paenibacillaceae</taxon>
        <taxon>Paenibacillus</taxon>
    </lineage>
</organism>
<keyword evidence="4" id="KW-1185">Reference proteome</keyword>
<evidence type="ECO:0000313" key="4">
    <source>
        <dbReference type="Proteomes" id="UP000558113"/>
    </source>
</evidence>
<comment type="caution">
    <text evidence="3">The sequence shown here is derived from an EMBL/GenBank/DDBJ whole genome shotgun (WGS) entry which is preliminary data.</text>
</comment>
<gene>
    <name evidence="3" type="ORF">GT003_16735</name>
</gene>